<sequence>MQGGGSDERTQGPETTVTATGALAVWLEHGPRHLVGVREVGDVCVLSIDVLRDLTILKISRKKTSNTVLHVQFSIKLCHYMQQTSAIWVKLFITEQPPVTQVLCPEEQSREEPRSTETLIVPEQITNQSMKLIRWTAVGQKRAQGTYFRNT</sequence>
<dbReference type="AlphaFoldDB" id="A0A8T2Y6Z4"/>
<evidence type="ECO:0000313" key="1">
    <source>
        <dbReference type="EMBL" id="KAH8500841.1"/>
    </source>
</evidence>
<protein>
    <submittedName>
        <fullName evidence="1">Uncharacterized protein</fullName>
    </submittedName>
</protein>
<name>A0A8T2Y6Z4_POPDE</name>
<comment type="caution">
    <text evidence="1">The sequence shown here is derived from an EMBL/GenBank/DDBJ whole genome shotgun (WGS) entry which is preliminary data.</text>
</comment>
<dbReference type="Proteomes" id="UP000807159">
    <property type="component" value="Chromosome 8"/>
</dbReference>
<accession>A0A8T2Y6Z4</accession>
<dbReference type="EMBL" id="JACEGQ020000008">
    <property type="protein sequence ID" value="KAH8500841.1"/>
    <property type="molecule type" value="Genomic_DNA"/>
</dbReference>
<keyword evidence="2" id="KW-1185">Reference proteome</keyword>
<reference evidence="1" key="1">
    <citation type="journal article" date="2021" name="J. Hered.">
        <title>Genome Assembly of Salicaceae Populus deltoides (Eastern Cottonwood) I-69 Based on Nanopore Sequencing and Hi-C Technologies.</title>
        <authorList>
            <person name="Bai S."/>
            <person name="Wu H."/>
            <person name="Zhang J."/>
            <person name="Pan Z."/>
            <person name="Zhao W."/>
            <person name="Li Z."/>
            <person name="Tong C."/>
        </authorList>
    </citation>
    <scope>NUCLEOTIDE SEQUENCE</scope>
    <source>
        <tissue evidence="1">Leaf</tissue>
    </source>
</reference>
<organism evidence="1 2">
    <name type="scientific">Populus deltoides</name>
    <name type="common">Eastern poplar</name>
    <name type="synonym">Eastern cottonwood</name>
    <dbReference type="NCBI Taxonomy" id="3696"/>
    <lineage>
        <taxon>Eukaryota</taxon>
        <taxon>Viridiplantae</taxon>
        <taxon>Streptophyta</taxon>
        <taxon>Embryophyta</taxon>
        <taxon>Tracheophyta</taxon>
        <taxon>Spermatophyta</taxon>
        <taxon>Magnoliopsida</taxon>
        <taxon>eudicotyledons</taxon>
        <taxon>Gunneridae</taxon>
        <taxon>Pentapetalae</taxon>
        <taxon>rosids</taxon>
        <taxon>fabids</taxon>
        <taxon>Malpighiales</taxon>
        <taxon>Salicaceae</taxon>
        <taxon>Saliceae</taxon>
        <taxon>Populus</taxon>
    </lineage>
</organism>
<evidence type="ECO:0000313" key="2">
    <source>
        <dbReference type="Proteomes" id="UP000807159"/>
    </source>
</evidence>
<gene>
    <name evidence="1" type="ORF">H0E87_015896</name>
</gene>
<proteinExistence type="predicted"/>